<keyword evidence="1" id="KW-0812">Transmembrane</keyword>
<feature type="transmembrane region" description="Helical" evidence="1">
    <location>
        <begin position="7"/>
        <end position="33"/>
    </location>
</feature>
<dbReference type="AlphaFoldDB" id="A0A3T0N4B9"/>
<dbReference type="EMBL" id="CP033219">
    <property type="protein sequence ID" value="AZV78847.1"/>
    <property type="molecule type" value="Genomic_DNA"/>
</dbReference>
<feature type="transmembrane region" description="Helical" evidence="1">
    <location>
        <begin position="109"/>
        <end position="127"/>
    </location>
</feature>
<protein>
    <submittedName>
        <fullName evidence="2">Uncharacterized protein</fullName>
    </submittedName>
</protein>
<name>A0A3T0N4B9_9RHOB</name>
<dbReference type="Proteomes" id="UP000283063">
    <property type="component" value="Chromosome"/>
</dbReference>
<keyword evidence="3" id="KW-1185">Reference proteome</keyword>
<feature type="transmembrane region" description="Helical" evidence="1">
    <location>
        <begin position="78"/>
        <end position="97"/>
    </location>
</feature>
<proteinExistence type="predicted"/>
<evidence type="ECO:0000313" key="2">
    <source>
        <dbReference type="EMBL" id="AZV78847.1"/>
    </source>
</evidence>
<sequence>MGTARRVLLTTACVLAALVAGIAGVILLSWLVPLPLSRVFITGNYFVFLAVYGGLSAAILTFYFACRIVLGRNLNWKLSIAIYLAIVVASDPLLSWLHISSNIGEGFLVLSWITTILGSGLTLLYLAPIAQKEGNNDQTV</sequence>
<feature type="transmembrane region" description="Helical" evidence="1">
    <location>
        <begin position="45"/>
        <end position="66"/>
    </location>
</feature>
<dbReference type="KEGG" id="sedi:EBB79_13860"/>
<evidence type="ECO:0000256" key="1">
    <source>
        <dbReference type="SAM" id="Phobius"/>
    </source>
</evidence>
<keyword evidence="1" id="KW-1133">Transmembrane helix</keyword>
<evidence type="ECO:0000313" key="3">
    <source>
        <dbReference type="Proteomes" id="UP000283063"/>
    </source>
</evidence>
<dbReference type="RefSeq" id="WP_127749396.1">
    <property type="nucleotide sequence ID" value="NZ_CP033219.1"/>
</dbReference>
<keyword evidence="1" id="KW-0472">Membrane</keyword>
<accession>A0A3T0N4B9</accession>
<organism evidence="2 3">
    <name type="scientific">Parasedimentitalea marina</name>
    <dbReference type="NCBI Taxonomy" id="2483033"/>
    <lineage>
        <taxon>Bacteria</taxon>
        <taxon>Pseudomonadati</taxon>
        <taxon>Pseudomonadota</taxon>
        <taxon>Alphaproteobacteria</taxon>
        <taxon>Rhodobacterales</taxon>
        <taxon>Paracoccaceae</taxon>
        <taxon>Parasedimentitalea</taxon>
    </lineage>
</organism>
<gene>
    <name evidence="2" type="ORF">EBB79_13860</name>
</gene>
<reference evidence="2 3" key="1">
    <citation type="submission" date="2018-10" db="EMBL/GenBank/DDBJ databases">
        <title>Parasedimentitalea marina sp. nov., a psychrophilic bacterium isolated from deep seawater of the New Britain Trench.</title>
        <authorList>
            <person name="Cao J."/>
        </authorList>
    </citation>
    <scope>NUCLEOTIDE SEQUENCE [LARGE SCALE GENOMIC DNA]</scope>
    <source>
        <strain evidence="2 3">W43</strain>
    </source>
</reference>